<name>A0ABV8M1G4_9ACTN</name>
<dbReference type="EMBL" id="JBHSAY010000029">
    <property type="protein sequence ID" value="MFC4136413.1"/>
    <property type="molecule type" value="Genomic_DNA"/>
</dbReference>
<comment type="similarity">
    <text evidence="1">Belongs to the universal stress protein A family.</text>
</comment>
<reference evidence="4" key="1">
    <citation type="journal article" date="2019" name="Int. J. Syst. Evol. Microbiol.">
        <title>The Global Catalogue of Microorganisms (GCM) 10K type strain sequencing project: providing services to taxonomists for standard genome sequencing and annotation.</title>
        <authorList>
            <consortium name="The Broad Institute Genomics Platform"/>
            <consortium name="The Broad Institute Genome Sequencing Center for Infectious Disease"/>
            <person name="Wu L."/>
            <person name="Ma J."/>
        </authorList>
    </citation>
    <scope>NUCLEOTIDE SEQUENCE [LARGE SCALE GENOMIC DNA]</scope>
    <source>
        <strain evidence="4">CGMCC 4.7289</strain>
    </source>
</reference>
<evidence type="ECO:0000256" key="1">
    <source>
        <dbReference type="ARBA" id="ARBA00008791"/>
    </source>
</evidence>
<gene>
    <name evidence="3" type="ORF">ACFOZ4_37890</name>
</gene>
<organism evidence="3 4">
    <name type="scientific">Hamadaea flava</name>
    <dbReference type="NCBI Taxonomy" id="1742688"/>
    <lineage>
        <taxon>Bacteria</taxon>
        <taxon>Bacillati</taxon>
        <taxon>Actinomycetota</taxon>
        <taxon>Actinomycetes</taxon>
        <taxon>Micromonosporales</taxon>
        <taxon>Micromonosporaceae</taxon>
        <taxon>Hamadaea</taxon>
    </lineage>
</organism>
<evidence type="ECO:0000259" key="2">
    <source>
        <dbReference type="Pfam" id="PF00582"/>
    </source>
</evidence>
<feature type="domain" description="UspA" evidence="2">
    <location>
        <begin position="1"/>
        <end position="144"/>
    </location>
</feature>
<feature type="domain" description="UspA" evidence="2">
    <location>
        <begin position="163"/>
        <end position="273"/>
    </location>
</feature>
<dbReference type="InterPro" id="IPR014729">
    <property type="entry name" value="Rossmann-like_a/b/a_fold"/>
</dbReference>
<sequence>MIAPVVVGVDGSPSSLAAARYAARLAVRRQTTLDCVLAYQPAVYAYPPMGGMDPGLLADDQVREDLDRMIAHIGDGLRDAHPELTDVTARQVPGGPAAALIELSRTAAVTVVGSRGVGGFEQLLLGSVSSQVAAHAQGPVVVVRPVSTGDDGEGFDPDPDAGPVLVGIDGSAESQAALRFAAEEAQLRRTSLVLVQARAEGDEDAALDEALNSAAAEVAGIPVDKRIVTSKSVEDTMIEASREAGLTVVGCRGRGGFTGALLGSVSRALTQHGSGAIGVVHKHDR</sequence>
<comment type="caution">
    <text evidence="3">The sequence shown here is derived from an EMBL/GenBank/DDBJ whole genome shotgun (WGS) entry which is preliminary data.</text>
</comment>
<dbReference type="InterPro" id="IPR006015">
    <property type="entry name" value="Universal_stress_UspA"/>
</dbReference>
<dbReference type="PANTHER" id="PTHR31964:SF113">
    <property type="entry name" value="USPA DOMAIN-CONTAINING PROTEIN"/>
    <property type="match status" value="1"/>
</dbReference>
<dbReference type="InterPro" id="IPR006016">
    <property type="entry name" value="UspA"/>
</dbReference>
<keyword evidence="4" id="KW-1185">Reference proteome</keyword>
<dbReference type="Pfam" id="PF00582">
    <property type="entry name" value="Usp"/>
    <property type="match status" value="2"/>
</dbReference>
<dbReference type="PANTHER" id="PTHR31964">
    <property type="entry name" value="ADENINE NUCLEOTIDE ALPHA HYDROLASES-LIKE SUPERFAMILY PROTEIN"/>
    <property type="match status" value="1"/>
</dbReference>
<dbReference type="Proteomes" id="UP001595816">
    <property type="component" value="Unassembled WGS sequence"/>
</dbReference>
<evidence type="ECO:0000313" key="4">
    <source>
        <dbReference type="Proteomes" id="UP001595816"/>
    </source>
</evidence>
<dbReference type="PRINTS" id="PR01438">
    <property type="entry name" value="UNVRSLSTRESS"/>
</dbReference>
<accession>A0ABV8M1G4</accession>
<proteinExistence type="inferred from homology"/>
<evidence type="ECO:0000313" key="3">
    <source>
        <dbReference type="EMBL" id="MFC4136413.1"/>
    </source>
</evidence>
<dbReference type="RefSeq" id="WP_253750800.1">
    <property type="nucleotide sequence ID" value="NZ_JAMZDZ010000001.1"/>
</dbReference>
<dbReference type="Gene3D" id="3.40.50.620">
    <property type="entry name" value="HUPs"/>
    <property type="match status" value="2"/>
</dbReference>
<protein>
    <submittedName>
        <fullName evidence="3">Universal stress protein</fullName>
    </submittedName>
</protein>
<dbReference type="SUPFAM" id="SSF52402">
    <property type="entry name" value="Adenine nucleotide alpha hydrolases-like"/>
    <property type="match status" value="2"/>
</dbReference>